<dbReference type="AlphaFoldDB" id="A0A395NAI9"/>
<accession>A0A395NAI9</accession>
<proteinExistence type="predicted"/>
<gene>
    <name evidence="1" type="ORF">TARUN_9545</name>
</gene>
<keyword evidence="2" id="KW-1185">Reference proteome</keyword>
<name>A0A395NAI9_TRIAR</name>
<evidence type="ECO:0000313" key="1">
    <source>
        <dbReference type="EMBL" id="RFU72713.1"/>
    </source>
</evidence>
<dbReference type="Proteomes" id="UP000266272">
    <property type="component" value="Unassembled WGS sequence"/>
</dbReference>
<reference evidence="1 2" key="1">
    <citation type="journal article" date="2018" name="PLoS Pathog.">
        <title>Evolution of structural diversity of trichothecenes, a family of toxins produced by plant pathogenic and entomopathogenic fungi.</title>
        <authorList>
            <person name="Proctor R.H."/>
            <person name="McCormick S.P."/>
            <person name="Kim H.S."/>
            <person name="Cardoza R.E."/>
            <person name="Stanley A.M."/>
            <person name="Lindo L."/>
            <person name="Kelly A."/>
            <person name="Brown D.W."/>
            <person name="Lee T."/>
            <person name="Vaughan M.M."/>
            <person name="Alexander N.J."/>
            <person name="Busman M."/>
            <person name="Gutierrez S."/>
        </authorList>
    </citation>
    <scope>NUCLEOTIDE SEQUENCE [LARGE SCALE GENOMIC DNA]</scope>
    <source>
        <strain evidence="1 2">IBT 40837</strain>
    </source>
</reference>
<dbReference type="EMBL" id="PXOA01000792">
    <property type="protein sequence ID" value="RFU72713.1"/>
    <property type="molecule type" value="Genomic_DNA"/>
</dbReference>
<organism evidence="1 2">
    <name type="scientific">Trichoderma arundinaceum</name>
    <dbReference type="NCBI Taxonomy" id="490622"/>
    <lineage>
        <taxon>Eukaryota</taxon>
        <taxon>Fungi</taxon>
        <taxon>Dikarya</taxon>
        <taxon>Ascomycota</taxon>
        <taxon>Pezizomycotina</taxon>
        <taxon>Sordariomycetes</taxon>
        <taxon>Hypocreomycetidae</taxon>
        <taxon>Hypocreales</taxon>
        <taxon>Hypocreaceae</taxon>
        <taxon>Trichoderma</taxon>
    </lineage>
</organism>
<evidence type="ECO:0000313" key="2">
    <source>
        <dbReference type="Proteomes" id="UP000266272"/>
    </source>
</evidence>
<comment type="caution">
    <text evidence="1">The sequence shown here is derived from an EMBL/GenBank/DDBJ whole genome shotgun (WGS) entry which is preliminary data.</text>
</comment>
<protein>
    <submittedName>
        <fullName evidence="1">Uncharacterized protein</fullName>
    </submittedName>
</protein>
<feature type="non-terminal residue" evidence="1">
    <location>
        <position position="1"/>
    </location>
</feature>
<sequence>QQFLPAALPPPPVLLRRRRHIDTFLSAPAVDVFLGVSSPAISNLGFIAVAALALHARSSPPSLFTTTPHRNADTFTFGIRLIPRLRSHSPLVLSACATWSPLPNAAQVFAKVLSPTRLFMGGFGGC</sequence>